<dbReference type="EMBL" id="CM001222">
    <property type="protein sequence ID" value="KEH26320.1"/>
    <property type="molecule type" value="Genomic_DNA"/>
</dbReference>
<reference evidence="1 3" key="1">
    <citation type="journal article" date="2011" name="Nature">
        <title>The Medicago genome provides insight into the evolution of rhizobial symbioses.</title>
        <authorList>
            <person name="Young N.D."/>
            <person name="Debelle F."/>
            <person name="Oldroyd G.E."/>
            <person name="Geurts R."/>
            <person name="Cannon S.B."/>
            <person name="Udvardi M.K."/>
            <person name="Benedito V.A."/>
            <person name="Mayer K.F."/>
            <person name="Gouzy J."/>
            <person name="Schoof H."/>
            <person name="Van de Peer Y."/>
            <person name="Proost S."/>
            <person name="Cook D.R."/>
            <person name="Meyers B.C."/>
            <person name="Spannagl M."/>
            <person name="Cheung F."/>
            <person name="De Mita S."/>
            <person name="Krishnakumar V."/>
            <person name="Gundlach H."/>
            <person name="Zhou S."/>
            <person name="Mudge J."/>
            <person name="Bharti A.K."/>
            <person name="Murray J.D."/>
            <person name="Naoumkina M.A."/>
            <person name="Rosen B."/>
            <person name="Silverstein K.A."/>
            <person name="Tang H."/>
            <person name="Rombauts S."/>
            <person name="Zhao P.X."/>
            <person name="Zhou P."/>
            <person name="Barbe V."/>
            <person name="Bardou P."/>
            <person name="Bechner M."/>
            <person name="Bellec A."/>
            <person name="Berger A."/>
            <person name="Berges H."/>
            <person name="Bidwell S."/>
            <person name="Bisseling T."/>
            <person name="Choisne N."/>
            <person name="Couloux A."/>
            <person name="Denny R."/>
            <person name="Deshpande S."/>
            <person name="Dai X."/>
            <person name="Doyle J.J."/>
            <person name="Dudez A.M."/>
            <person name="Farmer A.D."/>
            <person name="Fouteau S."/>
            <person name="Franken C."/>
            <person name="Gibelin C."/>
            <person name="Gish J."/>
            <person name="Goldstein S."/>
            <person name="Gonzalez A.J."/>
            <person name="Green P.J."/>
            <person name="Hallab A."/>
            <person name="Hartog M."/>
            <person name="Hua A."/>
            <person name="Humphray S.J."/>
            <person name="Jeong D.H."/>
            <person name="Jing Y."/>
            <person name="Jocker A."/>
            <person name="Kenton S.M."/>
            <person name="Kim D.J."/>
            <person name="Klee K."/>
            <person name="Lai H."/>
            <person name="Lang C."/>
            <person name="Lin S."/>
            <person name="Macmil S.L."/>
            <person name="Magdelenat G."/>
            <person name="Matthews L."/>
            <person name="McCorrison J."/>
            <person name="Monaghan E.L."/>
            <person name="Mun J.H."/>
            <person name="Najar F.Z."/>
            <person name="Nicholson C."/>
            <person name="Noirot C."/>
            <person name="O'Bleness M."/>
            <person name="Paule C.R."/>
            <person name="Poulain J."/>
            <person name="Prion F."/>
            <person name="Qin B."/>
            <person name="Qu C."/>
            <person name="Retzel E.F."/>
            <person name="Riddle C."/>
            <person name="Sallet E."/>
            <person name="Samain S."/>
            <person name="Samson N."/>
            <person name="Sanders I."/>
            <person name="Saurat O."/>
            <person name="Scarpelli C."/>
            <person name="Schiex T."/>
            <person name="Segurens B."/>
            <person name="Severin A.J."/>
            <person name="Sherrier D.J."/>
            <person name="Shi R."/>
            <person name="Sims S."/>
            <person name="Singer S.R."/>
            <person name="Sinharoy S."/>
            <person name="Sterck L."/>
            <person name="Viollet A."/>
            <person name="Wang B.B."/>
            <person name="Wang K."/>
            <person name="Wang M."/>
            <person name="Wang X."/>
            <person name="Warfsmann J."/>
            <person name="Weissenbach J."/>
            <person name="White D.D."/>
            <person name="White J.D."/>
            <person name="Wiley G.B."/>
            <person name="Wincker P."/>
            <person name="Xing Y."/>
            <person name="Yang L."/>
            <person name="Yao Z."/>
            <person name="Ying F."/>
            <person name="Zhai J."/>
            <person name="Zhou L."/>
            <person name="Zuber A."/>
            <person name="Denarie J."/>
            <person name="Dixon R.A."/>
            <person name="May G.D."/>
            <person name="Schwartz D.C."/>
            <person name="Rogers J."/>
            <person name="Quetier F."/>
            <person name="Town C.D."/>
            <person name="Roe B.A."/>
        </authorList>
    </citation>
    <scope>NUCLEOTIDE SEQUENCE [LARGE SCALE GENOMIC DNA]</scope>
    <source>
        <strain evidence="1">A17</strain>
        <strain evidence="2 3">cv. Jemalong A17</strain>
    </source>
</reference>
<keyword evidence="3" id="KW-1185">Reference proteome</keyword>
<dbReference type="Proteomes" id="UP000002051">
    <property type="component" value="Chromosome 6"/>
</dbReference>
<dbReference type="HOGENOM" id="CLU_1534806_0_0_1"/>
<accession>A0A072UKG5</accession>
<sequence>MASSGKRLLALAGQLLTLANRNWKWLDNFWNQIWALGSQNWDFGVKNGFFPSCSLTTCPVSCSYIFFTRFGFELAFGVNMKVVGSTLNDSCDKDRKILNKASVIGQLARREPLLAMASSGSTQKLKSRNLDSSLVMLAMASSSARYGELRRATREAGKVARVASNEVHHTPWRGS</sequence>
<name>A0A072UKG5_MEDTR</name>
<reference evidence="1 3" key="2">
    <citation type="journal article" date="2014" name="BMC Genomics">
        <title>An improved genome release (version Mt4.0) for the model legume Medicago truncatula.</title>
        <authorList>
            <person name="Tang H."/>
            <person name="Krishnakumar V."/>
            <person name="Bidwell S."/>
            <person name="Rosen B."/>
            <person name="Chan A."/>
            <person name="Zhou S."/>
            <person name="Gentzbittel L."/>
            <person name="Childs K.L."/>
            <person name="Yandell M."/>
            <person name="Gundlach H."/>
            <person name="Mayer K.F."/>
            <person name="Schwartz D.C."/>
            <person name="Town C.D."/>
        </authorList>
    </citation>
    <scope>GENOME REANNOTATION</scope>
    <source>
        <strain evidence="1">A17</strain>
        <strain evidence="2 3">cv. Jemalong A17</strain>
    </source>
</reference>
<evidence type="ECO:0000313" key="2">
    <source>
        <dbReference type="EnsemblPlants" id="KEH26320"/>
    </source>
</evidence>
<reference evidence="2" key="3">
    <citation type="submission" date="2015-04" db="UniProtKB">
        <authorList>
            <consortium name="EnsemblPlants"/>
        </authorList>
    </citation>
    <scope>IDENTIFICATION</scope>
    <source>
        <strain evidence="2">cv. Jemalong A17</strain>
    </source>
</reference>
<dbReference type="AlphaFoldDB" id="A0A072UKG5"/>
<dbReference type="EnsemblPlants" id="KEH26320">
    <property type="protein sequence ID" value="KEH26320"/>
    <property type="gene ID" value="MTR_6g452690"/>
</dbReference>
<protein>
    <submittedName>
        <fullName evidence="1 2">Uncharacterized protein</fullName>
    </submittedName>
</protein>
<organism evidence="1 3">
    <name type="scientific">Medicago truncatula</name>
    <name type="common">Barrel medic</name>
    <name type="synonym">Medicago tribuloides</name>
    <dbReference type="NCBI Taxonomy" id="3880"/>
    <lineage>
        <taxon>Eukaryota</taxon>
        <taxon>Viridiplantae</taxon>
        <taxon>Streptophyta</taxon>
        <taxon>Embryophyta</taxon>
        <taxon>Tracheophyta</taxon>
        <taxon>Spermatophyta</taxon>
        <taxon>Magnoliopsida</taxon>
        <taxon>eudicotyledons</taxon>
        <taxon>Gunneridae</taxon>
        <taxon>Pentapetalae</taxon>
        <taxon>rosids</taxon>
        <taxon>fabids</taxon>
        <taxon>Fabales</taxon>
        <taxon>Fabaceae</taxon>
        <taxon>Papilionoideae</taxon>
        <taxon>50 kb inversion clade</taxon>
        <taxon>NPAAA clade</taxon>
        <taxon>Hologalegina</taxon>
        <taxon>IRL clade</taxon>
        <taxon>Trifolieae</taxon>
        <taxon>Medicago</taxon>
    </lineage>
</organism>
<evidence type="ECO:0000313" key="3">
    <source>
        <dbReference type="Proteomes" id="UP000002051"/>
    </source>
</evidence>
<dbReference type="PaxDb" id="3880-AES98619"/>
<proteinExistence type="predicted"/>
<evidence type="ECO:0000313" key="1">
    <source>
        <dbReference type="EMBL" id="KEH26320.1"/>
    </source>
</evidence>
<gene>
    <name evidence="1" type="ordered locus">MTR_6g452690</name>
</gene>